<dbReference type="RefSeq" id="WP_203899668.1">
    <property type="nucleotide sequence ID" value="NZ_BOPF01000009.1"/>
</dbReference>
<dbReference type="InterPro" id="IPR036188">
    <property type="entry name" value="FAD/NAD-bd_sf"/>
</dbReference>
<comment type="caution">
    <text evidence="1">The sequence shown here is derived from an EMBL/GenBank/DDBJ whole genome shotgun (WGS) entry which is preliminary data.</text>
</comment>
<keyword evidence="2" id="KW-1185">Reference proteome</keyword>
<dbReference type="Gene3D" id="3.50.50.60">
    <property type="entry name" value="FAD/NAD(P)-binding domain"/>
    <property type="match status" value="1"/>
</dbReference>
<dbReference type="Proteomes" id="UP000619260">
    <property type="component" value="Unassembled WGS sequence"/>
</dbReference>
<reference evidence="1" key="1">
    <citation type="submission" date="2021-01" db="EMBL/GenBank/DDBJ databases">
        <title>Whole genome shotgun sequence of Virgisporangium aliadipatigenens NBRC 105644.</title>
        <authorList>
            <person name="Komaki H."/>
            <person name="Tamura T."/>
        </authorList>
    </citation>
    <scope>NUCLEOTIDE SEQUENCE</scope>
    <source>
        <strain evidence="1">NBRC 105644</strain>
    </source>
</reference>
<dbReference type="Pfam" id="PF13450">
    <property type="entry name" value="NAD_binding_8"/>
    <property type="match status" value="1"/>
</dbReference>
<protein>
    <recommendedName>
        <fullName evidence="3">NAD(P)/FAD-dependent oxidoreductase</fullName>
    </recommendedName>
</protein>
<evidence type="ECO:0000313" key="2">
    <source>
        <dbReference type="Proteomes" id="UP000619260"/>
    </source>
</evidence>
<dbReference type="SUPFAM" id="SSF51905">
    <property type="entry name" value="FAD/NAD(P)-binding domain"/>
    <property type="match status" value="1"/>
</dbReference>
<accession>A0A8J3YJ97</accession>
<gene>
    <name evidence="1" type="ORF">Val02_30270</name>
</gene>
<evidence type="ECO:0008006" key="3">
    <source>
        <dbReference type="Google" id="ProtNLM"/>
    </source>
</evidence>
<sequence length="465" mass="51942">MTTIRTDYLVVGAGATGMAFTDSVITHSDADVVIVDRRDRPGGHWNDAYPFVRLHQPSAYYGVNSRPLGADAIDPHGPNAGLYERAGGAAVRDYFDRVLDEQLIPSGRVRFLGMHDYERDAEGRHRVVSRLTGAVHEITVDRSVVDAAYLRPNIPATHTPAFHVDAGVRIVPVNGLAAQGEPSAAYTVLGAGKTAMDACQWLLEHGVDPDRIRWIRPRDGWLYDRAHMQPLGLLPSLMNALSHELESLAHADSVEDLFRRLERSGRLLRLDPQVTPTMFHCATVSQRELADLRRIRDVVRLGRVRRIERDKVVLEHGSIPSDDGHLYVDCTASGLGRAPAKPIFEADRITPQMVRGCQPTFNAALVGYVEATRDDVDDKNRLCPVNPLPDAARDWLRLLAMDVAVTRTWAGEPDLKKWLEESRLNIMRGARSHAEDPLMRQAVERRQRFAEPGLRRLHELLHGAE</sequence>
<dbReference type="AlphaFoldDB" id="A0A8J3YJ97"/>
<proteinExistence type="predicted"/>
<dbReference type="EMBL" id="BOPF01000009">
    <property type="protein sequence ID" value="GIJ46141.1"/>
    <property type="molecule type" value="Genomic_DNA"/>
</dbReference>
<organism evidence="1 2">
    <name type="scientific">Virgisporangium aliadipatigenens</name>
    <dbReference type="NCBI Taxonomy" id="741659"/>
    <lineage>
        <taxon>Bacteria</taxon>
        <taxon>Bacillati</taxon>
        <taxon>Actinomycetota</taxon>
        <taxon>Actinomycetes</taxon>
        <taxon>Micromonosporales</taxon>
        <taxon>Micromonosporaceae</taxon>
        <taxon>Virgisporangium</taxon>
    </lineage>
</organism>
<name>A0A8J3YJ97_9ACTN</name>
<evidence type="ECO:0000313" key="1">
    <source>
        <dbReference type="EMBL" id="GIJ46141.1"/>
    </source>
</evidence>